<dbReference type="EMBL" id="DF849053">
    <property type="protein sequence ID" value="GAT55638.1"/>
    <property type="molecule type" value="Genomic_DNA"/>
</dbReference>
<sequence length="287" mass="32146">MVGPSRTSKSTPTDHIPRPPNAWILYRSDKTKELRRGAKAQLAADESRVISALWRNERPEIKAAYERRAAVAACQHREKYPEYRYQPKSREQKLVEREVAKEVKRREKDAARLLSRRTRSAREEPRLLAGEGATGYGQFHGQGTLDSFYATVRSDLQPVPPTTLSAPAPTQFMPTFAVEYTAHTHPSDATYHFASSSSSSPDWSSTASSDFDPYDGWLSGTDNIPFELSGYPESVYSQDLFGYPTGGIDWSQEPALTLADGLLDSQKPGVDAEYEALRSMWTRADSF</sequence>
<dbReference type="Pfam" id="PF00505">
    <property type="entry name" value="HMG_box"/>
    <property type="match status" value="1"/>
</dbReference>
<keyword evidence="7" id="KW-1185">Reference proteome</keyword>
<evidence type="ECO:0000259" key="5">
    <source>
        <dbReference type="PROSITE" id="PS50118"/>
    </source>
</evidence>
<dbReference type="InterPro" id="IPR051356">
    <property type="entry name" value="SOX/SOX-like_TF"/>
</dbReference>
<keyword evidence="1 3" id="KW-0238">DNA-binding</keyword>
<protein>
    <recommendedName>
        <fullName evidence="5">HMG box domain-containing protein</fullName>
    </recommendedName>
</protein>
<dbReference type="InterPro" id="IPR036910">
    <property type="entry name" value="HMG_box_dom_sf"/>
</dbReference>
<gene>
    <name evidence="6" type="ORF">MCHLO_12381</name>
</gene>
<evidence type="ECO:0000313" key="7">
    <source>
        <dbReference type="Proteomes" id="UP000815677"/>
    </source>
</evidence>
<dbReference type="Gene3D" id="1.10.30.10">
    <property type="entry name" value="High mobility group box domain"/>
    <property type="match status" value="1"/>
</dbReference>
<dbReference type="Proteomes" id="UP000815677">
    <property type="component" value="Unassembled WGS sequence"/>
</dbReference>
<proteinExistence type="predicted"/>
<feature type="compositionally biased region" description="Polar residues" evidence="4">
    <location>
        <begin position="1"/>
        <end position="13"/>
    </location>
</feature>
<dbReference type="PANTHER" id="PTHR45789:SF2">
    <property type="entry name" value="FI18025P1"/>
    <property type="match status" value="1"/>
</dbReference>
<feature type="domain" description="HMG box" evidence="5">
    <location>
        <begin position="16"/>
        <end position="84"/>
    </location>
</feature>
<organism evidence="6 7">
    <name type="scientific">Mycena chlorophos</name>
    <name type="common">Agaric fungus</name>
    <name type="synonym">Agaricus chlorophos</name>
    <dbReference type="NCBI Taxonomy" id="658473"/>
    <lineage>
        <taxon>Eukaryota</taxon>
        <taxon>Fungi</taxon>
        <taxon>Dikarya</taxon>
        <taxon>Basidiomycota</taxon>
        <taxon>Agaricomycotina</taxon>
        <taxon>Agaricomycetes</taxon>
        <taxon>Agaricomycetidae</taxon>
        <taxon>Agaricales</taxon>
        <taxon>Marasmiineae</taxon>
        <taxon>Mycenaceae</taxon>
        <taxon>Mycena</taxon>
    </lineage>
</organism>
<dbReference type="CDD" id="cd01389">
    <property type="entry name" value="HMG-box_ROX1-like"/>
    <property type="match status" value="1"/>
</dbReference>
<reference evidence="6" key="1">
    <citation type="submission" date="2014-09" db="EMBL/GenBank/DDBJ databases">
        <title>Genome sequence of the luminous mushroom Mycena chlorophos for searching fungal bioluminescence genes.</title>
        <authorList>
            <person name="Tanaka Y."/>
            <person name="Kasuga D."/>
            <person name="Oba Y."/>
            <person name="Hase S."/>
            <person name="Sato K."/>
            <person name="Oba Y."/>
            <person name="Sakakibara Y."/>
        </authorList>
    </citation>
    <scope>NUCLEOTIDE SEQUENCE</scope>
</reference>
<keyword evidence="2 3" id="KW-0539">Nucleus</keyword>
<name>A0ABQ0LX19_MYCCL</name>
<accession>A0ABQ0LX19</accession>
<dbReference type="SMART" id="SM00398">
    <property type="entry name" value="HMG"/>
    <property type="match status" value="1"/>
</dbReference>
<evidence type="ECO:0000313" key="6">
    <source>
        <dbReference type="EMBL" id="GAT55638.1"/>
    </source>
</evidence>
<dbReference type="PROSITE" id="PS50118">
    <property type="entry name" value="HMG_BOX_2"/>
    <property type="match status" value="1"/>
</dbReference>
<evidence type="ECO:0000256" key="3">
    <source>
        <dbReference type="PROSITE-ProRule" id="PRU00267"/>
    </source>
</evidence>
<dbReference type="PANTHER" id="PTHR45789">
    <property type="entry name" value="FI18025P1"/>
    <property type="match status" value="1"/>
</dbReference>
<evidence type="ECO:0000256" key="4">
    <source>
        <dbReference type="SAM" id="MobiDB-lite"/>
    </source>
</evidence>
<dbReference type="InterPro" id="IPR009071">
    <property type="entry name" value="HMG_box_dom"/>
</dbReference>
<evidence type="ECO:0000256" key="1">
    <source>
        <dbReference type="ARBA" id="ARBA00023125"/>
    </source>
</evidence>
<feature type="region of interest" description="Disordered" evidence="4">
    <location>
        <begin position="1"/>
        <end position="21"/>
    </location>
</feature>
<dbReference type="SUPFAM" id="SSF47095">
    <property type="entry name" value="HMG-box"/>
    <property type="match status" value="1"/>
</dbReference>
<feature type="DNA-binding region" description="HMG box" evidence="3">
    <location>
        <begin position="16"/>
        <end position="84"/>
    </location>
</feature>
<evidence type="ECO:0000256" key="2">
    <source>
        <dbReference type="ARBA" id="ARBA00023242"/>
    </source>
</evidence>